<feature type="transmembrane region" description="Helical" evidence="8">
    <location>
        <begin position="305"/>
        <end position="331"/>
    </location>
</feature>
<evidence type="ECO:0000256" key="2">
    <source>
        <dbReference type="ARBA" id="ARBA00022448"/>
    </source>
</evidence>
<dbReference type="SUPFAM" id="SSF103473">
    <property type="entry name" value="MFS general substrate transporter"/>
    <property type="match status" value="1"/>
</dbReference>
<keyword evidence="4" id="KW-0769">Symport</keyword>
<accession>A0AAN9GH83</accession>
<sequence>MSNLKPLTMESGENDLKQGGFPTRYLVAIVGAVGLLPIVGNRKVFALVMTHMTSSENSSFSEELLFTHCTVFNTSRDKHVEMAGDTMFLLHSAYHAGSPLLTIVGTVLSTRVSPKLVIASVVMTSGLITLCLPLVITSSTPLLFTLRLLQGALDNIQQSCNTGVLSAWSTDADKSRLFSIYFTGAYSAPAVAALMTAATMCYVNWNATLYIYGALGMVWSVVWAVMIYDTPEAHPSLSKAQLDFHRKHGADVQLSSAKVQRSIPWRHIVTSSSVWSVFTGFFVHSYVYAMLVVQQPQYFLDSFNINIADIGLLTTLPHVGLSIMCVLGGVLSDRLLKSGLPLTFTRKLLFTTGKLTEGLCLIGLFFTSDWRAAVSLITVGVTVGGLAESGYHPLPADLAPQFAGVIAGFVSMGAIGSFVSTLTASFVSGKSKAIGDWQQLFLVSGVLDILAVVMFDVMANADLQPWASGSSDPPRSESERLLPDSDPSISKTSADRLLPECSDRNAENSVCFPGLLYSECILSDNVDTMRLIESEEFAEGHGDVVGYGTCTPSKGMLVKEKDK</sequence>
<feature type="transmembrane region" description="Helical" evidence="8">
    <location>
        <begin position="402"/>
        <end position="428"/>
    </location>
</feature>
<proteinExistence type="predicted"/>
<feature type="transmembrane region" description="Helical" evidence="8">
    <location>
        <begin position="178"/>
        <end position="202"/>
    </location>
</feature>
<reference evidence="9 10" key="1">
    <citation type="submission" date="2024-02" db="EMBL/GenBank/DDBJ databases">
        <title>Chromosome-scale genome assembly of the rough periwinkle Littorina saxatilis.</title>
        <authorList>
            <person name="De Jode A."/>
            <person name="Faria R."/>
            <person name="Formenti G."/>
            <person name="Sims Y."/>
            <person name="Smith T.P."/>
            <person name="Tracey A."/>
            <person name="Wood J.M.D."/>
            <person name="Zagrodzka Z.B."/>
            <person name="Johannesson K."/>
            <person name="Butlin R.K."/>
            <person name="Leder E.H."/>
        </authorList>
    </citation>
    <scope>NUCLEOTIDE SEQUENCE [LARGE SCALE GENOMIC DNA]</scope>
    <source>
        <strain evidence="9">Snail1</strain>
        <tissue evidence="9">Muscle</tissue>
    </source>
</reference>
<feature type="transmembrane region" description="Helical" evidence="8">
    <location>
        <begin position="88"/>
        <end position="109"/>
    </location>
</feature>
<name>A0AAN9GH83_9CAEN</name>
<dbReference type="AlphaFoldDB" id="A0AAN9GH83"/>
<keyword evidence="2" id="KW-0813">Transport</keyword>
<keyword evidence="6 8" id="KW-0472">Membrane</keyword>
<gene>
    <name evidence="9" type="ORF">V1264_016452</name>
</gene>
<dbReference type="PANTHER" id="PTHR11662">
    <property type="entry name" value="SOLUTE CARRIER FAMILY 17"/>
    <property type="match status" value="1"/>
</dbReference>
<evidence type="ECO:0008006" key="11">
    <source>
        <dbReference type="Google" id="ProtNLM"/>
    </source>
</evidence>
<dbReference type="GO" id="GO:0016020">
    <property type="term" value="C:membrane"/>
    <property type="evidence" value="ECO:0007669"/>
    <property type="project" value="UniProtKB-SubCell"/>
</dbReference>
<evidence type="ECO:0000313" key="10">
    <source>
        <dbReference type="Proteomes" id="UP001374579"/>
    </source>
</evidence>
<dbReference type="GO" id="GO:0015293">
    <property type="term" value="F:symporter activity"/>
    <property type="evidence" value="ECO:0007669"/>
    <property type="project" value="UniProtKB-KW"/>
</dbReference>
<keyword evidence="5 8" id="KW-1133">Transmembrane helix</keyword>
<dbReference type="FunFam" id="1.20.1250.20:FF:000003">
    <property type="entry name" value="Solute carrier family 17 member 3"/>
    <property type="match status" value="1"/>
</dbReference>
<keyword evidence="3 8" id="KW-0812">Transmembrane</keyword>
<dbReference type="Gene3D" id="1.20.1250.20">
    <property type="entry name" value="MFS general substrate transporter like domains"/>
    <property type="match status" value="2"/>
</dbReference>
<evidence type="ECO:0000256" key="7">
    <source>
        <dbReference type="SAM" id="MobiDB-lite"/>
    </source>
</evidence>
<feature type="transmembrane region" description="Helical" evidence="8">
    <location>
        <begin position="116"/>
        <end position="136"/>
    </location>
</feature>
<dbReference type="InterPro" id="IPR036259">
    <property type="entry name" value="MFS_trans_sf"/>
</dbReference>
<feature type="compositionally biased region" description="Basic and acidic residues" evidence="7">
    <location>
        <begin position="474"/>
        <end position="483"/>
    </location>
</feature>
<dbReference type="InterPro" id="IPR050382">
    <property type="entry name" value="MFS_Na/Anion_cotransporter"/>
</dbReference>
<comment type="subcellular location">
    <subcellularLocation>
        <location evidence="1">Membrane</location>
        <topology evidence="1">Multi-pass membrane protein</topology>
    </subcellularLocation>
</comment>
<keyword evidence="10" id="KW-1185">Reference proteome</keyword>
<dbReference type="Pfam" id="PF07690">
    <property type="entry name" value="MFS_1"/>
    <property type="match status" value="1"/>
</dbReference>
<protein>
    <recommendedName>
        <fullName evidence="11">Major facilitator superfamily (MFS) profile domain-containing protein</fullName>
    </recommendedName>
</protein>
<feature type="transmembrane region" description="Helical" evidence="8">
    <location>
        <begin position="440"/>
        <end position="459"/>
    </location>
</feature>
<feature type="transmembrane region" description="Helical" evidence="8">
    <location>
        <begin position="21"/>
        <end position="40"/>
    </location>
</feature>
<evidence type="ECO:0000256" key="1">
    <source>
        <dbReference type="ARBA" id="ARBA00004141"/>
    </source>
</evidence>
<evidence type="ECO:0000256" key="6">
    <source>
        <dbReference type="ARBA" id="ARBA00023136"/>
    </source>
</evidence>
<evidence type="ECO:0000256" key="8">
    <source>
        <dbReference type="SAM" id="Phobius"/>
    </source>
</evidence>
<dbReference type="PANTHER" id="PTHR11662:SF399">
    <property type="entry name" value="FI19708P1-RELATED"/>
    <property type="match status" value="1"/>
</dbReference>
<feature type="transmembrane region" description="Helical" evidence="8">
    <location>
        <begin position="274"/>
        <end position="293"/>
    </location>
</feature>
<evidence type="ECO:0000256" key="3">
    <source>
        <dbReference type="ARBA" id="ARBA00022692"/>
    </source>
</evidence>
<comment type="caution">
    <text evidence="9">The sequence shown here is derived from an EMBL/GenBank/DDBJ whole genome shotgun (WGS) entry which is preliminary data.</text>
</comment>
<feature type="transmembrane region" description="Helical" evidence="8">
    <location>
        <begin position="209"/>
        <end position="228"/>
    </location>
</feature>
<dbReference type="InterPro" id="IPR011701">
    <property type="entry name" value="MFS"/>
</dbReference>
<evidence type="ECO:0000256" key="5">
    <source>
        <dbReference type="ARBA" id="ARBA00022989"/>
    </source>
</evidence>
<evidence type="ECO:0000313" key="9">
    <source>
        <dbReference type="EMBL" id="KAK7108783.1"/>
    </source>
</evidence>
<evidence type="ECO:0000256" key="4">
    <source>
        <dbReference type="ARBA" id="ARBA00022847"/>
    </source>
</evidence>
<dbReference type="Proteomes" id="UP001374579">
    <property type="component" value="Unassembled WGS sequence"/>
</dbReference>
<feature type="region of interest" description="Disordered" evidence="7">
    <location>
        <begin position="466"/>
        <end position="496"/>
    </location>
</feature>
<organism evidence="9 10">
    <name type="scientific">Littorina saxatilis</name>
    <dbReference type="NCBI Taxonomy" id="31220"/>
    <lineage>
        <taxon>Eukaryota</taxon>
        <taxon>Metazoa</taxon>
        <taxon>Spiralia</taxon>
        <taxon>Lophotrochozoa</taxon>
        <taxon>Mollusca</taxon>
        <taxon>Gastropoda</taxon>
        <taxon>Caenogastropoda</taxon>
        <taxon>Littorinimorpha</taxon>
        <taxon>Littorinoidea</taxon>
        <taxon>Littorinidae</taxon>
        <taxon>Littorina</taxon>
    </lineage>
</organism>
<dbReference type="EMBL" id="JBAMIC010000004">
    <property type="protein sequence ID" value="KAK7108783.1"/>
    <property type="molecule type" value="Genomic_DNA"/>
</dbReference>